<sequence>MCSDPLHNPAHAGATHDSFIWCYNEGDRNSWLLGDSGYPLQPWLMVPFQNAAHNSPKDRLAKDMLWLGTALKDVMEC</sequence>
<dbReference type="Proteomes" id="UP001162156">
    <property type="component" value="Unassembled WGS sequence"/>
</dbReference>
<protein>
    <recommendedName>
        <fullName evidence="3">DDE Tnp4 domain-containing protein</fullName>
    </recommendedName>
</protein>
<dbReference type="AlphaFoldDB" id="A0AAV8ZTR4"/>
<organism evidence="1 2">
    <name type="scientific">Rhamnusium bicolor</name>
    <dbReference type="NCBI Taxonomy" id="1586634"/>
    <lineage>
        <taxon>Eukaryota</taxon>
        <taxon>Metazoa</taxon>
        <taxon>Ecdysozoa</taxon>
        <taxon>Arthropoda</taxon>
        <taxon>Hexapoda</taxon>
        <taxon>Insecta</taxon>
        <taxon>Pterygota</taxon>
        <taxon>Neoptera</taxon>
        <taxon>Endopterygota</taxon>
        <taxon>Coleoptera</taxon>
        <taxon>Polyphaga</taxon>
        <taxon>Cucujiformia</taxon>
        <taxon>Chrysomeloidea</taxon>
        <taxon>Cerambycidae</taxon>
        <taxon>Lepturinae</taxon>
        <taxon>Rhagiini</taxon>
        <taxon>Rhamnusium</taxon>
    </lineage>
</organism>
<dbReference type="EMBL" id="JANEYF010000210">
    <property type="protein sequence ID" value="KAJ8971440.1"/>
    <property type="molecule type" value="Genomic_DNA"/>
</dbReference>
<gene>
    <name evidence="1" type="ORF">NQ314_000696</name>
</gene>
<comment type="caution">
    <text evidence="1">The sequence shown here is derived from an EMBL/GenBank/DDBJ whole genome shotgun (WGS) entry which is preliminary data.</text>
</comment>
<keyword evidence="2" id="KW-1185">Reference proteome</keyword>
<reference evidence="1" key="1">
    <citation type="journal article" date="2023" name="Insect Mol. Biol.">
        <title>Genome sequencing provides insights into the evolution of gene families encoding plant cell wall-degrading enzymes in longhorned beetles.</title>
        <authorList>
            <person name="Shin N.R."/>
            <person name="Okamura Y."/>
            <person name="Kirsch R."/>
            <person name="Pauchet Y."/>
        </authorList>
    </citation>
    <scope>NUCLEOTIDE SEQUENCE</scope>
    <source>
        <strain evidence="1">RBIC_L_NR</strain>
    </source>
</reference>
<evidence type="ECO:0000313" key="2">
    <source>
        <dbReference type="Proteomes" id="UP001162156"/>
    </source>
</evidence>
<evidence type="ECO:0008006" key="3">
    <source>
        <dbReference type="Google" id="ProtNLM"/>
    </source>
</evidence>
<evidence type="ECO:0000313" key="1">
    <source>
        <dbReference type="EMBL" id="KAJ8971440.1"/>
    </source>
</evidence>
<accession>A0AAV8ZTR4</accession>
<name>A0AAV8ZTR4_9CUCU</name>
<proteinExistence type="predicted"/>